<keyword evidence="3" id="KW-0808">Transferase</keyword>
<dbReference type="InterPro" id="IPR050240">
    <property type="entry name" value="DNA_pol_type-B"/>
</dbReference>
<dbReference type="PANTHER" id="PTHR10322:SF23">
    <property type="entry name" value="DNA POLYMERASE DELTA CATALYTIC SUBUNIT"/>
    <property type="match status" value="1"/>
</dbReference>
<evidence type="ECO:0000256" key="7">
    <source>
        <dbReference type="ARBA" id="ARBA00022801"/>
    </source>
</evidence>
<comment type="similarity">
    <text evidence="1">Belongs to the DNA polymerase type-B family.</text>
</comment>
<dbReference type="Proteomes" id="UP000008727">
    <property type="component" value="Segment"/>
</dbReference>
<dbReference type="SMART" id="SM00486">
    <property type="entry name" value="POLBc"/>
    <property type="match status" value="1"/>
</dbReference>
<evidence type="ECO:0000256" key="8">
    <source>
        <dbReference type="ARBA" id="ARBA00022932"/>
    </source>
</evidence>
<evidence type="ECO:0000313" key="14">
    <source>
        <dbReference type="EMBL" id="AAR90916.1"/>
    </source>
</evidence>
<dbReference type="KEGG" id="vg:10323283"/>
<keyword evidence="10" id="KW-0238">DNA-binding</keyword>
<dbReference type="Gene3D" id="3.30.342.10">
    <property type="entry name" value="DNA Polymerase, chain B, domain 1"/>
    <property type="match status" value="1"/>
</dbReference>
<dbReference type="InterPro" id="IPR006134">
    <property type="entry name" value="DNA-dir_DNA_pol_B_multi_dom"/>
</dbReference>
<proteinExistence type="inferred from homology"/>
<keyword evidence="6" id="KW-0540">Nuclease</keyword>
<evidence type="ECO:0000256" key="3">
    <source>
        <dbReference type="ARBA" id="ARBA00022679"/>
    </source>
</evidence>
<dbReference type="EMBL" id="GU459069">
    <property type="protein sequence ID" value="AAR90916.1"/>
    <property type="molecule type" value="Genomic_DNA"/>
</dbReference>
<feature type="domain" description="DNA-directed DNA polymerase family B multifunctional" evidence="12">
    <location>
        <begin position="356"/>
        <end position="484"/>
    </location>
</feature>
<dbReference type="InterPro" id="IPR036397">
    <property type="entry name" value="RNaseH_sf"/>
</dbReference>
<evidence type="ECO:0000256" key="5">
    <source>
        <dbReference type="ARBA" id="ARBA00022705"/>
    </source>
</evidence>
<dbReference type="GO" id="GO:0003887">
    <property type="term" value="F:DNA-directed DNA polymerase activity"/>
    <property type="evidence" value="ECO:0007669"/>
    <property type="project" value="UniProtKB-KW"/>
</dbReference>
<dbReference type="InterPro" id="IPR006133">
    <property type="entry name" value="DNA-dir_DNA_pol_B_exonuc"/>
</dbReference>
<feature type="domain" description="DNA-directed DNA polymerase family B exonuclease" evidence="13">
    <location>
        <begin position="99"/>
        <end position="276"/>
    </location>
</feature>
<evidence type="ECO:0000256" key="6">
    <source>
        <dbReference type="ARBA" id="ARBA00022722"/>
    </source>
</evidence>
<dbReference type="Gene3D" id="3.90.1600.10">
    <property type="entry name" value="Palm domain of DNA polymerase"/>
    <property type="match status" value="1"/>
</dbReference>
<dbReference type="InterPro" id="IPR012337">
    <property type="entry name" value="RNaseH-like_sf"/>
</dbReference>
<evidence type="ECO:0000256" key="11">
    <source>
        <dbReference type="ARBA" id="ARBA00049244"/>
    </source>
</evidence>
<gene>
    <name evidence="14" type="primary">43A</name>
    <name evidence="14" type="ORF">65p022</name>
</gene>
<dbReference type="GO" id="GO:0003677">
    <property type="term" value="F:DNA binding"/>
    <property type="evidence" value="ECO:0007669"/>
    <property type="project" value="UniProtKB-KW"/>
</dbReference>
<evidence type="ECO:0000256" key="10">
    <source>
        <dbReference type="ARBA" id="ARBA00023125"/>
    </source>
</evidence>
<dbReference type="InterPro" id="IPR043502">
    <property type="entry name" value="DNA/RNA_pol_sf"/>
</dbReference>
<keyword evidence="15" id="KW-1185">Reference proteome</keyword>
<dbReference type="Pfam" id="PF00136">
    <property type="entry name" value="DNA_pol_B"/>
    <property type="match status" value="1"/>
</dbReference>
<dbReference type="InterPro" id="IPR023211">
    <property type="entry name" value="DNA_pol_palm_dom_sf"/>
</dbReference>
<keyword evidence="9" id="KW-1194">Viral DNA replication</keyword>
<dbReference type="GeneID" id="10323283"/>
<name>Q6RHT8_9CAUD</name>
<evidence type="ECO:0000256" key="4">
    <source>
        <dbReference type="ARBA" id="ARBA00022695"/>
    </source>
</evidence>
<reference evidence="14 15" key="1">
    <citation type="journal article" date="2010" name="Virol. J.">
        <title>Genomes of the T4-related bacteriophages as windows on microbial genome evolution.</title>
        <authorList>
            <person name="Petrov V.M."/>
            <person name="Ratnayaka S."/>
            <person name="Nolan J.M."/>
            <person name="Miller E.S."/>
            <person name="Karam J.D."/>
        </authorList>
    </citation>
    <scope>NUCLEOTIDE SEQUENCE [LARGE SCALE GENOMIC DNA]</scope>
</reference>
<sequence length="507" mass="58863">MSFYTNVWMDGNTIYDRYFDENGSDKIRKVRYSPTLYRHVGNHIETKFKDIYDRKCLPKTLDSIGEARKWFKEMQSMDKEVLGMDNYTFQYISDTYGANAQYDYSMLDIMFFDIEVPTDGPFPDTTNCAYEIDTIQIYSTKMNKYFIWTTREWDPNKSILDKEVLDHVEYHKNGSEKEILIRFLQFFTENTPHYVSGWNSEGFDIPYIARRIKKILGDKFLSKLSPFGTVNEIITKDDNDDEVITYDITGVNCIDFMAAYKKFTFTTRPNYKLDTIAEAELGINKVEMTYRTYLDFATKDPQTYIDYSIRDVEIIKNLEIRLSLIYLIASVSYYAGVNAADVFSPLKTWDAIIYNSLLAQGIIIPENKHAQRAKFAGAYVKDPIPGMYQWLLSFDLTSLYPHIIMGTNISPETLVDQIDIPRILVKDRMVPDIDGVGLVNGTYNVPHEGKYSFAANGVRYRTDMRGFLPIEVEKVFKQRKAAKTDEFRADALATRAAKILAMRHHKE</sequence>
<evidence type="ECO:0000256" key="9">
    <source>
        <dbReference type="ARBA" id="ARBA00023109"/>
    </source>
</evidence>
<evidence type="ECO:0000256" key="1">
    <source>
        <dbReference type="ARBA" id="ARBA00005755"/>
    </source>
</evidence>
<dbReference type="Gene3D" id="3.30.420.10">
    <property type="entry name" value="Ribonuclease H-like superfamily/Ribonuclease H"/>
    <property type="match status" value="1"/>
</dbReference>
<evidence type="ECO:0000259" key="13">
    <source>
        <dbReference type="Pfam" id="PF03104"/>
    </source>
</evidence>
<keyword evidence="7" id="KW-0378">Hydrolase</keyword>
<evidence type="ECO:0000313" key="15">
    <source>
        <dbReference type="Proteomes" id="UP000008727"/>
    </source>
</evidence>
<dbReference type="GO" id="GO:0039693">
    <property type="term" value="P:viral DNA genome replication"/>
    <property type="evidence" value="ECO:0007669"/>
    <property type="project" value="UniProtKB-KW"/>
</dbReference>
<evidence type="ECO:0000256" key="2">
    <source>
        <dbReference type="ARBA" id="ARBA00012417"/>
    </source>
</evidence>
<dbReference type="Pfam" id="PF03104">
    <property type="entry name" value="DNA_pol_B_exo1"/>
    <property type="match status" value="1"/>
</dbReference>
<dbReference type="GO" id="GO:0006261">
    <property type="term" value="P:DNA-templated DNA replication"/>
    <property type="evidence" value="ECO:0007669"/>
    <property type="project" value="TreeGrafter"/>
</dbReference>
<keyword evidence="4" id="KW-0548">Nucleotidyltransferase</keyword>
<dbReference type="GO" id="GO:0016787">
    <property type="term" value="F:hydrolase activity"/>
    <property type="evidence" value="ECO:0007669"/>
    <property type="project" value="UniProtKB-KW"/>
</dbReference>
<dbReference type="GO" id="GO:0004518">
    <property type="term" value="F:nuclease activity"/>
    <property type="evidence" value="ECO:0007669"/>
    <property type="project" value="UniProtKB-KW"/>
</dbReference>
<dbReference type="SUPFAM" id="SSF56672">
    <property type="entry name" value="DNA/RNA polymerases"/>
    <property type="match status" value="1"/>
</dbReference>
<dbReference type="GO" id="GO:0000166">
    <property type="term" value="F:nucleotide binding"/>
    <property type="evidence" value="ECO:0007669"/>
    <property type="project" value="InterPro"/>
</dbReference>
<evidence type="ECO:0000259" key="12">
    <source>
        <dbReference type="Pfam" id="PF00136"/>
    </source>
</evidence>
<organism evidence="14 15">
    <name type="scientific">Aeromonas phage 65</name>
    <dbReference type="NCBI Taxonomy" id="2919549"/>
    <lineage>
        <taxon>Viruses</taxon>
        <taxon>Duplodnaviria</taxon>
        <taxon>Heunggongvirae</taxon>
        <taxon>Uroviricota</taxon>
        <taxon>Caudoviricetes</taxon>
        <taxon>Pantevenvirales</taxon>
        <taxon>Straboviridae</taxon>
        <taxon>Emmerichvirinae</taxon>
        <taxon>Ishigurovirus</taxon>
        <taxon>Ishigurovirus osborne</taxon>
    </lineage>
</organism>
<dbReference type="RefSeq" id="YP_004300861.1">
    <property type="nucleotide sequence ID" value="NC_015251.1"/>
</dbReference>
<protein>
    <recommendedName>
        <fullName evidence="2">DNA-directed DNA polymerase</fullName>
        <ecNumber evidence="2">2.7.7.7</ecNumber>
    </recommendedName>
</protein>
<keyword evidence="5" id="KW-0235">DNA replication</keyword>
<dbReference type="PANTHER" id="PTHR10322">
    <property type="entry name" value="DNA POLYMERASE CATALYTIC SUBUNIT"/>
    <property type="match status" value="1"/>
</dbReference>
<keyword evidence="8" id="KW-0239">DNA-directed DNA polymerase</keyword>
<accession>Q6RHT8</accession>
<dbReference type="SUPFAM" id="SSF53098">
    <property type="entry name" value="Ribonuclease H-like"/>
    <property type="match status" value="1"/>
</dbReference>
<dbReference type="InterPro" id="IPR006172">
    <property type="entry name" value="DNA-dir_DNA_pol_B"/>
</dbReference>
<comment type="catalytic activity">
    <reaction evidence="11">
        <text>DNA(n) + a 2'-deoxyribonucleoside 5'-triphosphate = DNA(n+1) + diphosphate</text>
        <dbReference type="Rhea" id="RHEA:22508"/>
        <dbReference type="Rhea" id="RHEA-COMP:17339"/>
        <dbReference type="Rhea" id="RHEA-COMP:17340"/>
        <dbReference type="ChEBI" id="CHEBI:33019"/>
        <dbReference type="ChEBI" id="CHEBI:61560"/>
        <dbReference type="ChEBI" id="CHEBI:173112"/>
        <dbReference type="EC" id="2.7.7.7"/>
    </reaction>
</comment>
<dbReference type="EC" id="2.7.7.7" evidence="2"/>